<evidence type="ECO:0000256" key="11">
    <source>
        <dbReference type="ARBA" id="ARBA00023303"/>
    </source>
</evidence>
<evidence type="ECO:0000256" key="7">
    <source>
        <dbReference type="ARBA" id="ARBA00022958"/>
    </source>
</evidence>
<evidence type="ECO:0000256" key="5">
    <source>
        <dbReference type="ARBA" id="ARBA00022692"/>
    </source>
</evidence>
<dbReference type="Gene3D" id="1.10.287.70">
    <property type="match status" value="1"/>
</dbReference>
<feature type="compositionally biased region" description="Polar residues" evidence="13">
    <location>
        <begin position="67"/>
        <end position="79"/>
    </location>
</feature>
<reference evidence="17" key="1">
    <citation type="submission" date="2020-09" db="EMBL/GenBank/DDBJ databases">
        <authorList>
            <person name="Kikuchi T."/>
        </authorList>
    </citation>
    <scope>NUCLEOTIDE SEQUENCE</scope>
    <source>
        <strain evidence="17">SH1</strain>
    </source>
</reference>
<feature type="transmembrane region" description="Helical" evidence="14">
    <location>
        <begin position="207"/>
        <end position="228"/>
    </location>
</feature>
<accession>A0A811LNM0</accession>
<keyword evidence="5 14" id="KW-0812">Transmembrane</keyword>
<dbReference type="Proteomes" id="UP000614601">
    <property type="component" value="Unassembled WGS sequence"/>
</dbReference>
<feature type="region of interest" description="Disordered" evidence="13">
    <location>
        <begin position="16"/>
        <end position="118"/>
    </location>
</feature>
<keyword evidence="3" id="KW-1003">Cell membrane</keyword>
<keyword evidence="6" id="KW-0851">Voltage-gated channel</keyword>
<dbReference type="PRINTS" id="PR00169">
    <property type="entry name" value="KCHANNEL"/>
</dbReference>
<sequence>MYININSHFQLKQGGCSEATTSAVASTRDSLSGRRPRPPPLRQIPARALNNLSSVSVDSLRRKTPTPAVTSRSALLSHSRSMDADVAPAPASANDRKVLFNSDYNGQPDKTDVESGQTAAKHTTFADVPLAYGERNMSIVGAPLVYKHYRTDQKFRRMQSKVHNFLERPRGWRAASYHLLVLVMVLMCLALSVFSTMPDFEEQATVILFYIEIIFVFWLAVEYVCRVWSAGCRSRYRGVAGRIRFATSAYCIIDIIVITASILVLCMGATGQVFAASAIRGLRFFQILRMLRIDRRAGTWKLLGSVVWAHRQELLTTLYIGFLGLIFSSFLVYICEKNYNEKYTTFADALWWGVITLTTVGYGDVTPSTWPGKVVGAFCALMGISFFALPAGILGSGFALKVQQHQRQKHLIRRRVPAARLIQCLWRHYCSCPESRSLATWKIYLAPPPIVEPSYAMPHQNSLISRLRHSTRRRHHNHATETEDYRSQTPPAETLHALGAMKNLLVPKPSDNQRHFSIVSASDISEIESLGALGFSLGSWKSKHKQHHYHQRKSLSATQMPSMVVDDSRVPNNSFLAPPRNSTSAQPQHRPSTSPPTTSGYRSSSPGEKGDKRGRSRFTKAIRGSRSISLRDTDPPAALLVGDYMIAPLYDWFERMRLVAENGVESNDNNTDEDGSRENSMPGTPLLHGSDVEPSGEVVETPDRPPSAGLLTPDRRKSSTPKHSLARRAHSAIAAPNSGTDEGFSTFWAPFVACASAQQRRRSRRRRTSANTFTDEEPPSLQPKSMDEFTPVLKNVVRAIRRIQLLVARRKFKEALKPYDVKDVIEQYSAGHVDLQARVKQVQLKLEQIVGKQGSKEEVKVTLTNRVVKVERQVEKIDKKIDLLVEMFLEDRRHRLIKSNAPPVRSSAPTAAKPTRQNAHREPSPPHSATGRLTMTTPSSQLLIHKNSVPGRAAPIQIVSARRLQSLGLIPTFEQLKKLSSRSERQQKPEGIPRSSSQEPGLMTATSSTDTTEMMTGRSHFSSNVDATEETALLPETN</sequence>
<feature type="transmembrane region" description="Helical" evidence="14">
    <location>
        <begin position="375"/>
        <end position="400"/>
    </location>
</feature>
<evidence type="ECO:0000256" key="2">
    <source>
        <dbReference type="ARBA" id="ARBA00022448"/>
    </source>
</evidence>
<feature type="domain" description="Potassium channel voltage dependent KCNQ C-terminal" evidence="16">
    <location>
        <begin position="763"/>
        <end position="890"/>
    </location>
</feature>
<keyword evidence="8 14" id="KW-1133">Transmembrane helix</keyword>
<proteinExistence type="predicted"/>
<feature type="region of interest" description="Disordered" evidence="13">
    <location>
        <begin position="758"/>
        <end position="786"/>
    </location>
</feature>
<feature type="compositionally biased region" description="Polar residues" evidence="13">
    <location>
        <begin position="570"/>
        <end position="606"/>
    </location>
</feature>
<feature type="transmembrane region" description="Helical" evidence="14">
    <location>
        <begin position="249"/>
        <end position="275"/>
    </location>
</feature>
<comment type="catalytic activity">
    <reaction evidence="12">
        <text>K(+)(in) = K(+)(out)</text>
        <dbReference type="Rhea" id="RHEA:29463"/>
        <dbReference type="ChEBI" id="CHEBI:29103"/>
    </reaction>
</comment>
<evidence type="ECO:0000256" key="1">
    <source>
        <dbReference type="ARBA" id="ARBA00004651"/>
    </source>
</evidence>
<dbReference type="PANTHER" id="PTHR47735">
    <property type="entry name" value="POTASSIUM VOLTAGE-GATED CHANNEL SUBFAMILY KQT MEMBER 4"/>
    <property type="match status" value="1"/>
</dbReference>
<evidence type="ECO:0000259" key="16">
    <source>
        <dbReference type="Pfam" id="PF03520"/>
    </source>
</evidence>
<evidence type="ECO:0000313" key="18">
    <source>
        <dbReference type="Proteomes" id="UP000614601"/>
    </source>
</evidence>
<dbReference type="InterPro" id="IPR027359">
    <property type="entry name" value="Volt_channel_dom_sf"/>
</dbReference>
<dbReference type="AlphaFoldDB" id="A0A811LNM0"/>
<evidence type="ECO:0000256" key="13">
    <source>
        <dbReference type="SAM" id="MobiDB-lite"/>
    </source>
</evidence>
<dbReference type="FunFam" id="1.10.287.70:FF:000016">
    <property type="entry name" value="Putative potassium voltage-gated channel subfamily KQT member 2"/>
    <property type="match status" value="1"/>
</dbReference>
<dbReference type="InterPro" id="IPR013821">
    <property type="entry name" value="K_chnl_volt-dep_KCNQ_C"/>
</dbReference>
<dbReference type="FunFam" id="1.20.120.350:FF:000017">
    <property type="entry name" value="potassium voltage-gated channel subfamily KQT member 1"/>
    <property type="match status" value="1"/>
</dbReference>
<dbReference type="PRINTS" id="PR01459">
    <property type="entry name" value="KCNQCHANNEL"/>
</dbReference>
<feature type="domain" description="Ion transport" evidence="15">
    <location>
        <begin position="177"/>
        <end position="402"/>
    </location>
</feature>
<feature type="transmembrane region" description="Helical" evidence="14">
    <location>
        <begin position="314"/>
        <end position="334"/>
    </location>
</feature>
<keyword evidence="7" id="KW-0630">Potassium</keyword>
<dbReference type="EMBL" id="CAJFCW020000006">
    <property type="protein sequence ID" value="CAG9124857.1"/>
    <property type="molecule type" value="Genomic_DNA"/>
</dbReference>
<feature type="region of interest" description="Disordered" evidence="13">
    <location>
        <begin position="664"/>
        <end position="739"/>
    </location>
</feature>
<dbReference type="Gene3D" id="6.10.140.1910">
    <property type="match status" value="2"/>
</dbReference>
<keyword evidence="11" id="KW-0407">Ion channel</keyword>
<name>A0A811LNM0_9BILA</name>
<dbReference type="Proteomes" id="UP000783686">
    <property type="component" value="Unassembled WGS sequence"/>
</dbReference>
<feature type="compositionally biased region" description="Basic and acidic residues" evidence="13">
    <location>
        <begin position="978"/>
        <end position="988"/>
    </location>
</feature>
<feature type="region of interest" description="Disordered" evidence="13">
    <location>
        <begin position="548"/>
        <end position="634"/>
    </location>
</feature>
<keyword evidence="10 14" id="KW-0472">Membrane</keyword>
<feature type="compositionally biased region" description="Polar residues" evidence="13">
    <location>
        <begin position="18"/>
        <end position="30"/>
    </location>
</feature>
<keyword evidence="4" id="KW-0633">Potassium transport</keyword>
<comment type="subcellular location">
    <subcellularLocation>
        <location evidence="1">Cell membrane</location>
        <topology evidence="1">Multi-pass membrane protein</topology>
    </subcellularLocation>
</comment>
<evidence type="ECO:0000259" key="15">
    <source>
        <dbReference type="Pfam" id="PF00520"/>
    </source>
</evidence>
<evidence type="ECO:0000256" key="12">
    <source>
        <dbReference type="ARBA" id="ARBA00034430"/>
    </source>
</evidence>
<evidence type="ECO:0000256" key="8">
    <source>
        <dbReference type="ARBA" id="ARBA00022989"/>
    </source>
</evidence>
<evidence type="ECO:0000256" key="14">
    <source>
        <dbReference type="SAM" id="Phobius"/>
    </source>
</evidence>
<feature type="compositionally biased region" description="Polar residues" evidence="13">
    <location>
        <begin position="994"/>
        <end position="1026"/>
    </location>
</feature>
<dbReference type="Pfam" id="PF03520">
    <property type="entry name" value="KCNQ_channel"/>
    <property type="match status" value="1"/>
</dbReference>
<protein>
    <submittedName>
        <fullName evidence="17">Uncharacterized protein</fullName>
    </submittedName>
</protein>
<evidence type="ECO:0000256" key="10">
    <source>
        <dbReference type="ARBA" id="ARBA00023136"/>
    </source>
</evidence>
<evidence type="ECO:0000256" key="3">
    <source>
        <dbReference type="ARBA" id="ARBA00022475"/>
    </source>
</evidence>
<evidence type="ECO:0000256" key="6">
    <source>
        <dbReference type="ARBA" id="ARBA00022882"/>
    </source>
</evidence>
<evidence type="ECO:0000313" key="17">
    <source>
        <dbReference type="EMBL" id="CAD5228686.1"/>
    </source>
</evidence>
<feature type="region of interest" description="Disordered" evidence="13">
    <location>
        <begin position="978"/>
        <end position="1038"/>
    </location>
</feature>
<feature type="compositionally biased region" description="Low complexity" evidence="13">
    <location>
        <begin position="43"/>
        <end position="58"/>
    </location>
</feature>
<feature type="transmembrane region" description="Helical" evidence="14">
    <location>
        <begin position="177"/>
        <end position="195"/>
    </location>
</feature>
<dbReference type="InterPro" id="IPR003937">
    <property type="entry name" value="K_chnl_volt-dep_KCNQ"/>
</dbReference>
<keyword evidence="18" id="KW-1185">Reference proteome</keyword>
<comment type="caution">
    <text evidence="17">The sequence shown here is derived from an EMBL/GenBank/DDBJ whole genome shotgun (WGS) entry which is preliminary data.</text>
</comment>
<feature type="region of interest" description="Disordered" evidence="13">
    <location>
        <begin position="899"/>
        <end position="934"/>
    </location>
</feature>
<feature type="compositionally biased region" description="Basic residues" evidence="13">
    <location>
        <begin position="718"/>
        <end position="730"/>
    </location>
</feature>
<dbReference type="EMBL" id="CAJFDH010000006">
    <property type="protein sequence ID" value="CAD5228686.1"/>
    <property type="molecule type" value="Genomic_DNA"/>
</dbReference>
<dbReference type="InterPro" id="IPR005821">
    <property type="entry name" value="Ion_trans_dom"/>
</dbReference>
<keyword evidence="9" id="KW-0406">Ion transport</keyword>
<dbReference type="SUPFAM" id="SSF81324">
    <property type="entry name" value="Voltage-gated potassium channels"/>
    <property type="match status" value="1"/>
</dbReference>
<evidence type="ECO:0000256" key="9">
    <source>
        <dbReference type="ARBA" id="ARBA00023065"/>
    </source>
</evidence>
<dbReference type="PANTHER" id="PTHR47735:SF9">
    <property type="entry name" value="POTASSIUM VOLTAGE-GATED CHANNEL SUBFAMILY KQT MEMBER 4-LIKE ISOFORM X1"/>
    <property type="match status" value="1"/>
</dbReference>
<evidence type="ECO:0000256" key="4">
    <source>
        <dbReference type="ARBA" id="ARBA00022538"/>
    </source>
</evidence>
<organism evidence="17 18">
    <name type="scientific">Bursaphelenchus okinawaensis</name>
    <dbReference type="NCBI Taxonomy" id="465554"/>
    <lineage>
        <taxon>Eukaryota</taxon>
        <taxon>Metazoa</taxon>
        <taxon>Ecdysozoa</taxon>
        <taxon>Nematoda</taxon>
        <taxon>Chromadorea</taxon>
        <taxon>Rhabditida</taxon>
        <taxon>Tylenchina</taxon>
        <taxon>Tylenchomorpha</taxon>
        <taxon>Aphelenchoidea</taxon>
        <taxon>Aphelenchoididae</taxon>
        <taxon>Bursaphelenchus</taxon>
    </lineage>
</organism>
<keyword evidence="2" id="KW-0813">Transport</keyword>
<dbReference type="GO" id="GO:0005249">
    <property type="term" value="F:voltage-gated potassium channel activity"/>
    <property type="evidence" value="ECO:0007669"/>
    <property type="project" value="InterPro"/>
</dbReference>
<gene>
    <name evidence="17" type="ORF">BOKJ2_LOCUS12802</name>
</gene>
<feature type="compositionally biased region" description="Basic residues" evidence="13">
    <location>
        <begin position="759"/>
        <end position="768"/>
    </location>
</feature>
<dbReference type="GO" id="GO:0008076">
    <property type="term" value="C:voltage-gated potassium channel complex"/>
    <property type="evidence" value="ECO:0007669"/>
    <property type="project" value="TreeGrafter"/>
</dbReference>
<dbReference type="Pfam" id="PF00520">
    <property type="entry name" value="Ion_trans"/>
    <property type="match status" value="1"/>
</dbReference>
<dbReference type="OrthoDB" id="8879391at2759"/>
<dbReference type="Gene3D" id="1.20.120.350">
    <property type="entry name" value="Voltage-gated potassium channels. Chain C"/>
    <property type="match status" value="1"/>
</dbReference>